<organism evidence="9 10">
    <name type="scientific">Rubus argutus</name>
    <name type="common">Southern blackberry</name>
    <dbReference type="NCBI Taxonomy" id="59490"/>
    <lineage>
        <taxon>Eukaryota</taxon>
        <taxon>Viridiplantae</taxon>
        <taxon>Streptophyta</taxon>
        <taxon>Embryophyta</taxon>
        <taxon>Tracheophyta</taxon>
        <taxon>Spermatophyta</taxon>
        <taxon>Magnoliopsida</taxon>
        <taxon>eudicotyledons</taxon>
        <taxon>Gunneridae</taxon>
        <taxon>Pentapetalae</taxon>
        <taxon>rosids</taxon>
        <taxon>fabids</taxon>
        <taxon>Rosales</taxon>
        <taxon>Rosaceae</taxon>
        <taxon>Rosoideae</taxon>
        <taxon>Rosoideae incertae sedis</taxon>
        <taxon>Rubus</taxon>
    </lineage>
</organism>
<dbReference type="SUPFAM" id="SSF55455">
    <property type="entry name" value="SRF-like"/>
    <property type="match status" value="1"/>
</dbReference>
<accession>A0AAW1X062</accession>
<dbReference type="GO" id="GO:0046983">
    <property type="term" value="F:protein dimerization activity"/>
    <property type="evidence" value="ECO:0007669"/>
    <property type="project" value="InterPro"/>
</dbReference>
<dbReference type="SMART" id="SM00432">
    <property type="entry name" value="MADS"/>
    <property type="match status" value="1"/>
</dbReference>
<evidence type="ECO:0000256" key="6">
    <source>
        <dbReference type="SAM" id="MobiDB-lite"/>
    </source>
</evidence>
<dbReference type="AlphaFoldDB" id="A0AAW1X062"/>
<keyword evidence="5" id="KW-0539">Nucleus</keyword>
<keyword evidence="2" id="KW-0805">Transcription regulation</keyword>
<dbReference type="PROSITE" id="PS51297">
    <property type="entry name" value="K_BOX"/>
    <property type="match status" value="1"/>
</dbReference>
<dbReference type="Proteomes" id="UP001457282">
    <property type="component" value="Unassembled WGS sequence"/>
</dbReference>
<evidence type="ECO:0000313" key="9">
    <source>
        <dbReference type="EMBL" id="KAK9930286.1"/>
    </source>
</evidence>
<evidence type="ECO:0000259" key="7">
    <source>
        <dbReference type="PROSITE" id="PS50066"/>
    </source>
</evidence>
<evidence type="ECO:0000313" key="10">
    <source>
        <dbReference type="Proteomes" id="UP001457282"/>
    </source>
</evidence>
<feature type="domain" description="MADS-box" evidence="7">
    <location>
        <begin position="15"/>
        <end position="58"/>
    </location>
</feature>
<evidence type="ECO:0000256" key="2">
    <source>
        <dbReference type="ARBA" id="ARBA00023015"/>
    </source>
</evidence>
<feature type="domain" description="K-box" evidence="8">
    <location>
        <begin position="85"/>
        <end position="175"/>
    </location>
</feature>
<proteinExistence type="predicted"/>
<dbReference type="GO" id="GO:0005634">
    <property type="term" value="C:nucleus"/>
    <property type="evidence" value="ECO:0007669"/>
    <property type="project" value="UniProtKB-SubCell"/>
</dbReference>
<dbReference type="PROSITE" id="PS50066">
    <property type="entry name" value="MADS_BOX_2"/>
    <property type="match status" value="1"/>
</dbReference>
<evidence type="ECO:0000256" key="4">
    <source>
        <dbReference type="ARBA" id="ARBA00023163"/>
    </source>
</evidence>
<dbReference type="InterPro" id="IPR050142">
    <property type="entry name" value="MADS-box/MEF2_TF"/>
</dbReference>
<feature type="compositionally biased region" description="Low complexity" evidence="6">
    <location>
        <begin position="186"/>
        <end position="199"/>
    </location>
</feature>
<dbReference type="PANTHER" id="PTHR48019">
    <property type="entry name" value="SERUM RESPONSE FACTOR HOMOLOG"/>
    <property type="match status" value="1"/>
</dbReference>
<dbReference type="GO" id="GO:0003700">
    <property type="term" value="F:DNA-binding transcription factor activity"/>
    <property type="evidence" value="ECO:0007669"/>
    <property type="project" value="InterPro"/>
</dbReference>
<comment type="caution">
    <text evidence="9">The sequence shown here is derived from an EMBL/GenBank/DDBJ whole genome shotgun (WGS) entry which is preliminary data.</text>
</comment>
<evidence type="ECO:0000256" key="5">
    <source>
        <dbReference type="ARBA" id="ARBA00023242"/>
    </source>
</evidence>
<protein>
    <submittedName>
        <fullName evidence="9">Uncharacterized protein</fullName>
    </submittedName>
</protein>
<reference evidence="9 10" key="1">
    <citation type="journal article" date="2023" name="G3 (Bethesda)">
        <title>A chromosome-length genome assembly and annotation of blackberry (Rubus argutus, cv. 'Hillquist').</title>
        <authorList>
            <person name="Bruna T."/>
            <person name="Aryal R."/>
            <person name="Dudchenko O."/>
            <person name="Sargent D.J."/>
            <person name="Mead D."/>
            <person name="Buti M."/>
            <person name="Cavallini A."/>
            <person name="Hytonen T."/>
            <person name="Andres J."/>
            <person name="Pham M."/>
            <person name="Weisz D."/>
            <person name="Mascagni F."/>
            <person name="Usai G."/>
            <person name="Natali L."/>
            <person name="Bassil N."/>
            <person name="Fernandez G.E."/>
            <person name="Lomsadze A."/>
            <person name="Armour M."/>
            <person name="Olukolu B."/>
            <person name="Poorten T."/>
            <person name="Britton C."/>
            <person name="Davik J."/>
            <person name="Ashrafi H."/>
            <person name="Aiden E.L."/>
            <person name="Borodovsky M."/>
            <person name="Worthington M."/>
        </authorList>
    </citation>
    <scope>NUCLEOTIDE SEQUENCE [LARGE SCALE GENOMIC DNA]</scope>
    <source>
        <strain evidence="9">PI 553951</strain>
    </source>
</reference>
<evidence type="ECO:0000256" key="1">
    <source>
        <dbReference type="ARBA" id="ARBA00004123"/>
    </source>
</evidence>
<dbReference type="PRINTS" id="PR00404">
    <property type="entry name" value="MADSDOMAIN"/>
</dbReference>
<dbReference type="Gene3D" id="3.40.1810.10">
    <property type="entry name" value="Transcription factor, MADS-box"/>
    <property type="match status" value="1"/>
</dbReference>
<dbReference type="InterPro" id="IPR036879">
    <property type="entry name" value="TF_MADSbox_sf"/>
</dbReference>
<keyword evidence="10" id="KW-1185">Reference proteome</keyword>
<dbReference type="InterPro" id="IPR002100">
    <property type="entry name" value="TF_MADSbox"/>
</dbReference>
<dbReference type="GO" id="GO:0003677">
    <property type="term" value="F:DNA binding"/>
    <property type="evidence" value="ECO:0007669"/>
    <property type="project" value="UniProtKB-KW"/>
</dbReference>
<evidence type="ECO:0000259" key="8">
    <source>
        <dbReference type="PROSITE" id="PS51297"/>
    </source>
</evidence>
<dbReference type="Pfam" id="PF00319">
    <property type="entry name" value="SRF-TF"/>
    <property type="match status" value="1"/>
</dbReference>
<name>A0AAW1X062_RUBAR</name>
<dbReference type="InterPro" id="IPR002487">
    <property type="entry name" value="TF_Kbox"/>
</dbReference>
<keyword evidence="3" id="KW-0238">DNA-binding</keyword>
<evidence type="ECO:0000256" key="3">
    <source>
        <dbReference type="ARBA" id="ARBA00023125"/>
    </source>
</evidence>
<dbReference type="EMBL" id="JBEDUW010000005">
    <property type="protein sequence ID" value="KAK9930286.1"/>
    <property type="molecule type" value="Genomic_DNA"/>
</dbReference>
<sequence length="227" mass="24844">MTTAITIENFPVASQVTFSKRRRGLFKKARELSVHCDAEVAVVVHSATGKLYGSSSNSSMEDVIARYKLHTKDVEELDQQPCPELQLENNDGIRLNKELADTIRELRQMEGEDLEELNIDELQKLEDAMEGGLSRVLKTKDERIMSQILALETKGAGLIEANKRLQQRVNNVCVLSDGAGGVALESEISSGEEGMSSESATSCFSTGPSTSTLDDDCSDDTLSLKLE</sequence>
<dbReference type="Pfam" id="PF01486">
    <property type="entry name" value="K-box"/>
    <property type="match status" value="1"/>
</dbReference>
<gene>
    <name evidence="9" type="ORF">M0R45_027326</name>
</gene>
<feature type="region of interest" description="Disordered" evidence="6">
    <location>
        <begin position="186"/>
        <end position="227"/>
    </location>
</feature>
<comment type="subcellular location">
    <subcellularLocation>
        <location evidence="1">Nucleus</location>
    </subcellularLocation>
</comment>
<keyword evidence="4" id="KW-0804">Transcription</keyword>